<dbReference type="InterPro" id="IPR006600">
    <property type="entry name" value="HTH_CenpB_DNA-bd_dom"/>
</dbReference>
<dbReference type="AlphaFoldDB" id="A0A5E4NP95"/>
<protein>
    <submittedName>
        <fullName evidence="4">Homeobox domain-like,HTH CenpB-type DNA-binding domain</fullName>
    </submittedName>
</protein>
<dbReference type="PANTHER" id="PTHR19303">
    <property type="entry name" value="TRANSPOSON"/>
    <property type="match status" value="1"/>
</dbReference>
<keyword evidence="4" id="KW-0371">Homeobox</keyword>
<keyword evidence="2 4" id="KW-0238">DNA-binding</keyword>
<proteinExistence type="predicted"/>
<dbReference type="Gene3D" id="1.10.10.60">
    <property type="entry name" value="Homeodomain-like"/>
    <property type="match status" value="1"/>
</dbReference>
<comment type="subcellular location">
    <subcellularLocation>
        <location evidence="1">Nucleus</location>
    </subcellularLocation>
</comment>
<evidence type="ECO:0000256" key="1">
    <source>
        <dbReference type="ARBA" id="ARBA00004123"/>
    </source>
</evidence>
<reference evidence="4 5" key="1">
    <citation type="submission" date="2019-08" db="EMBL/GenBank/DDBJ databases">
        <authorList>
            <person name="Alioto T."/>
            <person name="Alioto T."/>
            <person name="Gomez Garrido J."/>
        </authorList>
    </citation>
    <scope>NUCLEOTIDE SEQUENCE [LARGE SCALE GENOMIC DNA]</scope>
</reference>
<keyword evidence="5" id="KW-1185">Reference proteome</keyword>
<accession>A0A5E4NP95</accession>
<evidence type="ECO:0000313" key="5">
    <source>
        <dbReference type="Proteomes" id="UP000325440"/>
    </source>
</evidence>
<dbReference type="OrthoDB" id="6612615at2759"/>
<dbReference type="InterPro" id="IPR050863">
    <property type="entry name" value="CenT-Element_Derived"/>
</dbReference>
<dbReference type="EMBL" id="CABPRJ010002393">
    <property type="protein sequence ID" value="VVC45075.1"/>
    <property type="molecule type" value="Genomic_DNA"/>
</dbReference>
<gene>
    <name evidence="4" type="ORF">CINCED_3A019310</name>
</gene>
<dbReference type="SUPFAM" id="SSF46689">
    <property type="entry name" value="Homeodomain-like"/>
    <property type="match status" value="1"/>
</dbReference>
<organism evidence="4 5">
    <name type="scientific">Cinara cedri</name>
    <dbReference type="NCBI Taxonomy" id="506608"/>
    <lineage>
        <taxon>Eukaryota</taxon>
        <taxon>Metazoa</taxon>
        <taxon>Ecdysozoa</taxon>
        <taxon>Arthropoda</taxon>
        <taxon>Hexapoda</taxon>
        <taxon>Insecta</taxon>
        <taxon>Pterygota</taxon>
        <taxon>Neoptera</taxon>
        <taxon>Paraneoptera</taxon>
        <taxon>Hemiptera</taxon>
        <taxon>Sternorrhyncha</taxon>
        <taxon>Aphidomorpha</taxon>
        <taxon>Aphidoidea</taxon>
        <taxon>Aphididae</taxon>
        <taxon>Lachninae</taxon>
        <taxon>Cinara</taxon>
    </lineage>
</organism>
<evidence type="ECO:0000313" key="4">
    <source>
        <dbReference type="EMBL" id="VVC45075.1"/>
    </source>
</evidence>
<dbReference type="Proteomes" id="UP000325440">
    <property type="component" value="Unassembled WGS sequence"/>
</dbReference>
<name>A0A5E4NP95_9HEMI</name>
<dbReference type="PANTHER" id="PTHR19303:SF73">
    <property type="entry name" value="PROTEIN PDC2"/>
    <property type="match status" value="1"/>
</dbReference>
<dbReference type="PROSITE" id="PS51253">
    <property type="entry name" value="HTH_CENPB"/>
    <property type="match status" value="1"/>
</dbReference>
<dbReference type="InterPro" id="IPR009057">
    <property type="entry name" value="Homeodomain-like_sf"/>
</dbReference>
<evidence type="ECO:0000259" key="3">
    <source>
        <dbReference type="PROSITE" id="PS51253"/>
    </source>
</evidence>
<dbReference type="Pfam" id="PF03221">
    <property type="entry name" value="HTH_Tnp_Tc5"/>
    <property type="match status" value="1"/>
</dbReference>
<sequence length="421" mass="47966">MTTSKRKRLSLREKVDILDYRKNNGNVGIRALAEKVDILDYRKNTGNVGIRALAEKFQNKCEGSVIDKKLLVWFSKTREKNLPVSGPTIQEMAKRLAGVHGLNDFKASNGWLEKFRKRHNISFKSICGEASAVDRIAVDDWKKQLKYCIGLREQSRRREIKRRRRTTLHVTLYRQRGTIELNANIILNRRYRSVTNTRYPNRRRESYAARGAALHRLTRGVAFGFRRGRRAHREHFEVGSGPRRARLLIAALCAFGSTAAARTNNSRVDRYESSSRRRYGGPVGRLLLFSRRKSRRRACAGDRPRSTADIRYAPLCRPGVVFRDRQPRDLRLFGLHVKSGKVFHRIRTADGQTNTYITYRIISISVFIRFGIRLSVSASVFVSYYVQIYTDGIGGRSGGGGSAVGTVAVCRNAASPRYTPV</sequence>
<feature type="domain" description="HTH CENPB-type" evidence="3">
    <location>
        <begin position="54"/>
        <end position="125"/>
    </location>
</feature>
<dbReference type="GO" id="GO:0003677">
    <property type="term" value="F:DNA binding"/>
    <property type="evidence" value="ECO:0007669"/>
    <property type="project" value="UniProtKB-KW"/>
</dbReference>
<dbReference type="GO" id="GO:0005634">
    <property type="term" value="C:nucleus"/>
    <property type="evidence" value="ECO:0007669"/>
    <property type="project" value="UniProtKB-SubCell"/>
</dbReference>
<dbReference type="SMART" id="SM00674">
    <property type="entry name" value="CENPB"/>
    <property type="match status" value="1"/>
</dbReference>
<evidence type="ECO:0000256" key="2">
    <source>
        <dbReference type="ARBA" id="ARBA00023125"/>
    </source>
</evidence>